<dbReference type="InterPro" id="IPR006015">
    <property type="entry name" value="Universal_stress_UspA"/>
</dbReference>
<dbReference type="RefSeq" id="WP_007068714.1">
    <property type="nucleotide sequence ID" value="NZ_DS022272.1"/>
</dbReference>
<dbReference type="SUPFAM" id="SSF52402">
    <property type="entry name" value="Adenine nucleotide alpha hydrolases-like"/>
    <property type="match status" value="1"/>
</dbReference>
<name>Q0G133_9HYPH</name>
<protein>
    <submittedName>
        <fullName evidence="3">Universal stress family protein</fullName>
    </submittedName>
</protein>
<comment type="similarity">
    <text evidence="1">Belongs to the universal stress protein A family.</text>
</comment>
<dbReference type="HOGENOM" id="CLU_049301_12_1_5"/>
<evidence type="ECO:0000256" key="1">
    <source>
        <dbReference type="ARBA" id="ARBA00008791"/>
    </source>
</evidence>
<dbReference type="InterPro" id="IPR006016">
    <property type="entry name" value="UspA"/>
</dbReference>
<evidence type="ECO:0000313" key="4">
    <source>
        <dbReference type="Proteomes" id="UP000004310"/>
    </source>
</evidence>
<dbReference type="PANTHER" id="PTHR46268:SF6">
    <property type="entry name" value="UNIVERSAL STRESS PROTEIN UP12"/>
    <property type="match status" value="1"/>
</dbReference>
<evidence type="ECO:0000259" key="2">
    <source>
        <dbReference type="Pfam" id="PF00582"/>
    </source>
</evidence>
<dbReference type="Gene3D" id="3.40.50.620">
    <property type="entry name" value="HUPs"/>
    <property type="match status" value="1"/>
</dbReference>
<evidence type="ECO:0000313" key="3">
    <source>
        <dbReference type="EMBL" id="EAU40806.1"/>
    </source>
</evidence>
<dbReference type="Pfam" id="PF00582">
    <property type="entry name" value="Usp"/>
    <property type="match status" value="1"/>
</dbReference>
<feature type="domain" description="UspA" evidence="2">
    <location>
        <begin position="1"/>
        <end position="135"/>
    </location>
</feature>
<dbReference type="PRINTS" id="PR01438">
    <property type="entry name" value="UNVRSLSTRESS"/>
</dbReference>
<dbReference type="Proteomes" id="UP000004310">
    <property type="component" value="Unassembled WGS sequence"/>
</dbReference>
<accession>Q0G133</accession>
<dbReference type="AlphaFoldDB" id="Q0G133"/>
<sequence>MYKKILIPIAPDHLDAASESIAAARALADEGATFHAVSVINVIPKYVVAEIGGEVYERSSAKAREKLQRAFKGLEGVEISAIIGEPPAKIISIAKEGGFDLVIIRSHKPGIKDWFLGSTAGRVVRSIPCAVHVLR</sequence>
<proteinExistence type="inferred from homology"/>
<comment type="caution">
    <text evidence="3">The sequence shown here is derived from an EMBL/GenBank/DDBJ whole genome shotgun (WGS) entry which is preliminary data.</text>
</comment>
<dbReference type="EMBL" id="AATP01000005">
    <property type="protein sequence ID" value="EAU40806.1"/>
    <property type="molecule type" value="Genomic_DNA"/>
</dbReference>
<dbReference type="PANTHER" id="PTHR46268">
    <property type="entry name" value="STRESS RESPONSE PROTEIN NHAX"/>
    <property type="match status" value="1"/>
</dbReference>
<reference evidence="3 4" key="1">
    <citation type="journal article" date="2010" name="J. Bacteriol.">
        <title>Genome sequence of Fulvimarina pelagi HTCC2506T, a Mn(II)-oxidizing alphaproteobacterium possessing an aerobic anoxygenic photosynthetic gene cluster and Xanthorhodopsin.</title>
        <authorList>
            <person name="Kang I."/>
            <person name="Oh H.M."/>
            <person name="Lim S.I."/>
            <person name="Ferriera S."/>
            <person name="Giovannoni S.J."/>
            <person name="Cho J.C."/>
        </authorList>
    </citation>
    <scope>NUCLEOTIDE SEQUENCE [LARGE SCALE GENOMIC DNA]</scope>
    <source>
        <strain evidence="3 4">HTCC2506</strain>
    </source>
</reference>
<keyword evidence="4" id="KW-1185">Reference proteome</keyword>
<gene>
    <name evidence="3" type="ORF">FP2506_17999</name>
</gene>
<dbReference type="eggNOG" id="COG0589">
    <property type="taxonomic scope" value="Bacteria"/>
</dbReference>
<organism evidence="3 4">
    <name type="scientific">Fulvimarina pelagi HTCC2506</name>
    <dbReference type="NCBI Taxonomy" id="314231"/>
    <lineage>
        <taxon>Bacteria</taxon>
        <taxon>Pseudomonadati</taxon>
        <taxon>Pseudomonadota</taxon>
        <taxon>Alphaproteobacteria</taxon>
        <taxon>Hyphomicrobiales</taxon>
        <taxon>Aurantimonadaceae</taxon>
        <taxon>Fulvimarina</taxon>
    </lineage>
</organism>
<dbReference type="InterPro" id="IPR014729">
    <property type="entry name" value="Rossmann-like_a/b/a_fold"/>
</dbReference>
<dbReference type="CDD" id="cd00293">
    <property type="entry name" value="USP-like"/>
    <property type="match status" value="1"/>
</dbReference>